<feature type="compositionally biased region" description="Basic and acidic residues" evidence="1">
    <location>
        <begin position="1"/>
        <end position="10"/>
    </location>
</feature>
<keyword evidence="3" id="KW-1185">Reference proteome</keyword>
<feature type="region of interest" description="Disordered" evidence="1">
    <location>
        <begin position="35"/>
        <end position="54"/>
    </location>
</feature>
<evidence type="ECO:0000256" key="1">
    <source>
        <dbReference type="SAM" id="MobiDB-lite"/>
    </source>
</evidence>
<sequence length="94" mass="10680">MAKNDDKKFSDFSNVNNQRNNLIPEEFPEGAFGSAINKKEPVSGKSTPWGDEQQRTSAFVFPYKELHEDLPRQAAGSHVIHDEPDDVHPEQEEK</sequence>
<feature type="region of interest" description="Disordered" evidence="1">
    <location>
        <begin position="70"/>
        <end position="94"/>
    </location>
</feature>
<gene>
    <name evidence="2" type="ORF">ACFSJF_12810</name>
</gene>
<dbReference type="EMBL" id="JBHUHQ010000016">
    <property type="protein sequence ID" value="MFD2045154.1"/>
    <property type="molecule type" value="Genomic_DNA"/>
</dbReference>
<feature type="region of interest" description="Disordered" evidence="1">
    <location>
        <begin position="1"/>
        <end position="25"/>
    </location>
</feature>
<feature type="compositionally biased region" description="Polar residues" evidence="1">
    <location>
        <begin position="11"/>
        <end position="21"/>
    </location>
</feature>
<reference evidence="3" key="1">
    <citation type="journal article" date="2019" name="Int. J. Syst. Evol. Microbiol.">
        <title>The Global Catalogue of Microorganisms (GCM) 10K type strain sequencing project: providing services to taxonomists for standard genome sequencing and annotation.</title>
        <authorList>
            <consortium name="The Broad Institute Genomics Platform"/>
            <consortium name="The Broad Institute Genome Sequencing Center for Infectious Disease"/>
            <person name="Wu L."/>
            <person name="Ma J."/>
        </authorList>
    </citation>
    <scope>NUCLEOTIDE SEQUENCE [LARGE SCALE GENOMIC DNA]</scope>
    <source>
        <strain evidence="3">R28</strain>
    </source>
</reference>
<dbReference type="RefSeq" id="WP_377557771.1">
    <property type="nucleotide sequence ID" value="NZ_JBHUHQ010000016.1"/>
</dbReference>
<evidence type="ECO:0008006" key="4">
    <source>
        <dbReference type="Google" id="ProtNLM"/>
    </source>
</evidence>
<protein>
    <recommendedName>
        <fullName evidence="4">Cytosolic protein</fullName>
    </recommendedName>
</protein>
<comment type="caution">
    <text evidence="2">The sequence shown here is derived from an EMBL/GenBank/DDBJ whole genome shotgun (WGS) entry which is preliminary data.</text>
</comment>
<dbReference type="Proteomes" id="UP001597383">
    <property type="component" value="Unassembled WGS sequence"/>
</dbReference>
<proteinExistence type="predicted"/>
<evidence type="ECO:0000313" key="3">
    <source>
        <dbReference type="Proteomes" id="UP001597383"/>
    </source>
</evidence>
<accession>A0ABW4VZX4</accession>
<feature type="compositionally biased region" description="Basic and acidic residues" evidence="1">
    <location>
        <begin position="79"/>
        <end position="94"/>
    </location>
</feature>
<organism evidence="2 3">
    <name type="scientific">Ornithinibacillus salinisoli</name>
    <dbReference type="NCBI Taxonomy" id="1848459"/>
    <lineage>
        <taxon>Bacteria</taxon>
        <taxon>Bacillati</taxon>
        <taxon>Bacillota</taxon>
        <taxon>Bacilli</taxon>
        <taxon>Bacillales</taxon>
        <taxon>Bacillaceae</taxon>
        <taxon>Ornithinibacillus</taxon>
    </lineage>
</organism>
<name>A0ABW4VZX4_9BACI</name>
<evidence type="ECO:0000313" key="2">
    <source>
        <dbReference type="EMBL" id="MFD2045154.1"/>
    </source>
</evidence>